<name>A0A8H7C3B2_AGABI</name>
<feature type="region of interest" description="Disordered" evidence="1">
    <location>
        <begin position="399"/>
        <end position="442"/>
    </location>
</feature>
<dbReference type="Proteomes" id="UP000629468">
    <property type="component" value="Unassembled WGS sequence"/>
</dbReference>
<accession>A0A8H7C3B2</accession>
<reference evidence="3 4" key="1">
    <citation type="journal article" name="Sci. Rep.">
        <title>Telomere-to-telomere assembled and centromere annotated genomes of the two main subspecies of the button mushroom Agaricus bisporus reveal especially polymorphic chromosome ends.</title>
        <authorList>
            <person name="Sonnenberg A.S.M."/>
            <person name="Sedaghat-Telgerd N."/>
            <person name="Lavrijssen B."/>
            <person name="Ohm R.A."/>
            <person name="Hendrickx P.M."/>
            <person name="Scholtmeijer K."/>
            <person name="Baars J.J.P."/>
            <person name="van Peer A."/>
        </authorList>
    </citation>
    <scope>NUCLEOTIDE SEQUENCE [LARGE SCALE GENOMIC DNA]</scope>
    <source>
        <strain evidence="3 4">H119_p4</strain>
    </source>
</reference>
<keyword evidence="2" id="KW-0732">Signal</keyword>
<feature type="compositionally biased region" description="Low complexity" evidence="1">
    <location>
        <begin position="262"/>
        <end position="275"/>
    </location>
</feature>
<feature type="chain" id="PRO_5034520171" evidence="2">
    <location>
        <begin position="23"/>
        <end position="455"/>
    </location>
</feature>
<feature type="region of interest" description="Disordered" evidence="1">
    <location>
        <begin position="314"/>
        <end position="338"/>
    </location>
</feature>
<evidence type="ECO:0000256" key="2">
    <source>
        <dbReference type="SAM" id="SignalP"/>
    </source>
</evidence>
<evidence type="ECO:0000313" key="4">
    <source>
        <dbReference type="Proteomes" id="UP000629468"/>
    </source>
</evidence>
<evidence type="ECO:0000313" key="3">
    <source>
        <dbReference type="EMBL" id="KAF7761235.1"/>
    </source>
</evidence>
<dbReference type="EMBL" id="JABXXO010000014">
    <property type="protein sequence ID" value="KAF7761235.1"/>
    <property type="molecule type" value="Genomic_DNA"/>
</dbReference>
<dbReference type="AlphaFoldDB" id="A0A8H7C3B2"/>
<evidence type="ECO:0000256" key="1">
    <source>
        <dbReference type="SAM" id="MobiDB-lite"/>
    </source>
</evidence>
<feature type="signal peptide" evidence="2">
    <location>
        <begin position="1"/>
        <end position="22"/>
    </location>
</feature>
<comment type="caution">
    <text evidence="3">The sequence shown here is derived from an EMBL/GenBank/DDBJ whole genome shotgun (WGS) entry which is preliminary data.</text>
</comment>
<protein>
    <submittedName>
        <fullName evidence="3">Uncharacterized protein</fullName>
    </submittedName>
</protein>
<feature type="compositionally biased region" description="Pro residues" evidence="1">
    <location>
        <begin position="252"/>
        <end position="261"/>
    </location>
</feature>
<feature type="compositionally biased region" description="Low complexity" evidence="1">
    <location>
        <begin position="225"/>
        <end position="251"/>
    </location>
</feature>
<sequence>MAFFPTCATYVLYLVALLRVLAAKVLGHSKREARRRSNRSRRSTLDKHDLEANITTTSAIELGLNTLGKYEKDTKMTDSDLEFEAFIGQVKLPNEDSRKPAICEDHILPLYHIPSPKSPSVPLLDPLSETQPPPYHQVSLNNPDDVSSRIMEAAGFRGYEEPTNGRMIFARGLQFTENNNFQFPASFFSSLRSRSPKSQRHFRMKPKVNQIPANAIPVYLVKRSSMSNTNNNTPRRRSNSNNGTLPTTPTTPGSPNPPLSPFPASNPSGSSLASSCTNTPAHEIDMASLPSWRRDPNRAKFIFGSLAKGASTAGVISSSSSSNSSSPSSPTRVGRGNDKKGVVIVESVVGERASQIVAESGFEVGFENVIIGMGLTPPPTPTHAPISAMTPPRTIAAPATVTAGTTPPPSPSANTSKLKVESGKRSGRGTSSSRRSRESIMKDVLSWVQNSSLAV</sequence>
<gene>
    <name evidence="3" type="ORF">Agabi119p4_10644</name>
</gene>
<feature type="region of interest" description="Disordered" evidence="1">
    <location>
        <begin position="225"/>
        <end position="278"/>
    </location>
</feature>
<organism evidence="3 4">
    <name type="scientific">Agaricus bisporus var. burnettii</name>
    <dbReference type="NCBI Taxonomy" id="192524"/>
    <lineage>
        <taxon>Eukaryota</taxon>
        <taxon>Fungi</taxon>
        <taxon>Dikarya</taxon>
        <taxon>Basidiomycota</taxon>
        <taxon>Agaricomycotina</taxon>
        <taxon>Agaricomycetes</taxon>
        <taxon>Agaricomycetidae</taxon>
        <taxon>Agaricales</taxon>
        <taxon>Agaricineae</taxon>
        <taxon>Agaricaceae</taxon>
        <taxon>Agaricus</taxon>
    </lineage>
</organism>
<feature type="compositionally biased region" description="Low complexity" evidence="1">
    <location>
        <begin position="317"/>
        <end position="330"/>
    </location>
</feature>
<proteinExistence type="predicted"/>